<dbReference type="InterPro" id="IPR001830">
    <property type="entry name" value="Glyco_trans_20"/>
</dbReference>
<evidence type="ECO:0000313" key="3">
    <source>
        <dbReference type="EMBL" id="CEP16191.1"/>
    </source>
</evidence>
<dbReference type="CDD" id="cd03788">
    <property type="entry name" value="GT20_TPS"/>
    <property type="match status" value="1"/>
</dbReference>
<dbReference type="GO" id="GO:0005946">
    <property type="term" value="C:alpha,alpha-trehalose-phosphate synthase complex (UDP-forming)"/>
    <property type="evidence" value="ECO:0007669"/>
    <property type="project" value="TreeGrafter"/>
</dbReference>
<dbReference type="Pfam" id="PF02358">
    <property type="entry name" value="Trehalose_PPase"/>
    <property type="match status" value="1"/>
</dbReference>
<dbReference type="InterPro" id="IPR006379">
    <property type="entry name" value="HAD-SF_hydro_IIB"/>
</dbReference>
<dbReference type="PANTHER" id="PTHR10788">
    <property type="entry name" value="TREHALOSE-6-PHOSPHATE SYNTHASE"/>
    <property type="match status" value="1"/>
</dbReference>
<dbReference type="Gene3D" id="3.40.50.1000">
    <property type="entry name" value="HAD superfamily/HAD-like"/>
    <property type="match status" value="1"/>
</dbReference>
<dbReference type="NCBIfam" id="TIGR00685">
    <property type="entry name" value="T6PP"/>
    <property type="match status" value="1"/>
</dbReference>
<dbReference type="OrthoDB" id="755951at2759"/>
<gene>
    <name evidence="3" type="primary">PARPA_10437.1 scaffold 40485</name>
</gene>
<name>A0A0B7NC92_9FUNG</name>
<dbReference type="AlphaFoldDB" id="A0A0B7NC92"/>
<dbReference type="PANTHER" id="PTHR10788:SF123">
    <property type="entry name" value="TREHALOSE-PHOSPHATASE"/>
    <property type="match status" value="1"/>
</dbReference>
<dbReference type="FunFam" id="3.30.70.1020:FF:000002">
    <property type="entry name" value="Trehalose-6-phosphate synthase 2"/>
    <property type="match status" value="1"/>
</dbReference>
<dbReference type="InterPro" id="IPR023214">
    <property type="entry name" value="HAD_sf"/>
</dbReference>
<dbReference type="Pfam" id="PF00982">
    <property type="entry name" value="Glyco_transf_20"/>
    <property type="match status" value="1"/>
</dbReference>
<accession>A0A0B7NC92</accession>
<dbReference type="Gene3D" id="3.30.70.1020">
    <property type="entry name" value="Trehalose-6-phosphate phosphatase related protein, domain 2"/>
    <property type="match status" value="1"/>
</dbReference>
<keyword evidence="4" id="KW-1185">Reference proteome</keyword>
<dbReference type="InterPro" id="IPR003337">
    <property type="entry name" value="Trehalose_PPase"/>
</dbReference>
<dbReference type="FunFam" id="3.40.50.2000:FF:000036">
    <property type="entry name" value="Alpha,alpha-trehalose-phosphate synthase subunit Tps2"/>
    <property type="match status" value="1"/>
</dbReference>
<dbReference type="STRING" id="35722.A0A0B7NC92"/>
<dbReference type="SUPFAM" id="SSF53756">
    <property type="entry name" value="UDP-Glycosyltransferase/glycogen phosphorylase"/>
    <property type="match status" value="1"/>
</dbReference>
<organism evidence="3 4">
    <name type="scientific">Parasitella parasitica</name>
    <dbReference type="NCBI Taxonomy" id="35722"/>
    <lineage>
        <taxon>Eukaryota</taxon>
        <taxon>Fungi</taxon>
        <taxon>Fungi incertae sedis</taxon>
        <taxon>Mucoromycota</taxon>
        <taxon>Mucoromycotina</taxon>
        <taxon>Mucoromycetes</taxon>
        <taxon>Mucorales</taxon>
        <taxon>Mucorineae</taxon>
        <taxon>Mucoraceae</taxon>
        <taxon>Parasitella</taxon>
    </lineage>
</organism>
<comment type="similarity">
    <text evidence="1">In the N-terminal section; belongs to the glycosyltransferase 20 family.</text>
</comment>
<dbReference type="GO" id="GO:0003825">
    <property type="term" value="F:alpha,alpha-trehalose-phosphate synthase (UDP-forming) activity"/>
    <property type="evidence" value="ECO:0007669"/>
    <property type="project" value="TreeGrafter"/>
</dbReference>
<dbReference type="FunFam" id="3.40.50.1000:FF:000052">
    <property type="entry name" value="Alpha,alpha-trehalose-phosphate synthase [UDP-forming] 6"/>
    <property type="match status" value="1"/>
</dbReference>
<dbReference type="GO" id="GO:0005992">
    <property type="term" value="P:trehalose biosynthetic process"/>
    <property type="evidence" value="ECO:0007669"/>
    <property type="project" value="InterPro"/>
</dbReference>
<dbReference type="Proteomes" id="UP000054107">
    <property type="component" value="Unassembled WGS sequence"/>
</dbReference>
<dbReference type="NCBIfam" id="NF011071">
    <property type="entry name" value="PRK14501.1"/>
    <property type="match status" value="1"/>
</dbReference>
<sequence length="823" mass="93607">MPIDTSKLSEWFQYKETDAKLKGKIINVVNQIPYNCFMQNELDSHASVLGRLVNMNSLKQQQPDLLDTTPISHLERRRRSTVVALGQTNIWQLATRRGHSAMYAALDSLKKDYKTLYIGGTGTILTYQEKQAVDSASITDSDKESLTHLLRTKHDMVPIFIDDKLSAGHYEGYSKQVLWPLMHYLMWSDSIDEVSLWKDYVQVNQIFANKVIANYQEGDIIWVHDYHLMLVPQMIRESLPHAPVGLFMHTPFPSSEIFRCLPHRKEVLLGILGANVVGFQTYNYARHFASTCTRILGYEYTPSGILANGLLIQIEIYPIGIDVERTRYHCHRPGVAPKTKAIRERYLGKKIIIGRDKLDPVKGVLQKLEAFETFLTDFPEWRDKVVLIQVTSPGVLGATELENKASEIVARINAKFGSLEFTPANLFNQHIDRDEYYALLEVADIGLVTPIIDGMNTASFEYIVAQEEQHSPMILSEFAGTANSMGAAVIVNPWDCKEVARAIDECLSMSKEEKTLKYQQLHRFVTSHTAAYWAKSLVKGLLNSPKNNWGKTTPLDVSRVQAEYNGRMKRAFFFDYDGTLVPICQNPEDAKPSQQVIDVLTKLCKDPGNIVWVVSGRDKASIFTNYLENWLGHIPNLGLSSEHGCFIRDPNSAVWVSLIENLDMSWKDDVKQVFEYYTERTPGSFIEEKECALTWHYRKADPKYGAFQARELQNHLEQNVVGKLPVECLIGKMNVEVRPSLINKGVIIKRAFTQNPEVEFMFCAGDDRTDEDMFRVLERMDLGGIQVIQFTVIVGSSVDRKTLANWKLDSNQDLLQVLQTLAE</sequence>
<dbReference type="CDD" id="cd01627">
    <property type="entry name" value="HAD_TPP"/>
    <property type="match status" value="1"/>
</dbReference>
<dbReference type="GO" id="GO:0005829">
    <property type="term" value="C:cytosol"/>
    <property type="evidence" value="ECO:0007669"/>
    <property type="project" value="TreeGrafter"/>
</dbReference>
<dbReference type="EMBL" id="LN732886">
    <property type="protein sequence ID" value="CEP16191.1"/>
    <property type="molecule type" value="Genomic_DNA"/>
</dbReference>
<evidence type="ECO:0000256" key="1">
    <source>
        <dbReference type="ARBA" id="ARBA00005409"/>
    </source>
</evidence>
<dbReference type="SUPFAM" id="SSF56784">
    <property type="entry name" value="HAD-like"/>
    <property type="match status" value="1"/>
</dbReference>
<dbReference type="InterPro" id="IPR036412">
    <property type="entry name" value="HAD-like_sf"/>
</dbReference>
<dbReference type="Gene3D" id="3.40.50.2000">
    <property type="entry name" value="Glycogen Phosphorylase B"/>
    <property type="match status" value="2"/>
</dbReference>
<protein>
    <submittedName>
        <fullName evidence="3">Uncharacterized protein</fullName>
    </submittedName>
</protein>
<proteinExistence type="inferred from homology"/>
<dbReference type="NCBIfam" id="TIGR01484">
    <property type="entry name" value="HAD-SF-IIB"/>
    <property type="match status" value="1"/>
</dbReference>
<evidence type="ECO:0000256" key="2">
    <source>
        <dbReference type="ARBA" id="ARBA00006330"/>
    </source>
</evidence>
<comment type="similarity">
    <text evidence="2">In the C-terminal section; belongs to the trehalose phosphatase family.</text>
</comment>
<reference evidence="3 4" key="1">
    <citation type="submission" date="2014-09" db="EMBL/GenBank/DDBJ databases">
        <authorList>
            <person name="Ellenberger Sabrina"/>
        </authorList>
    </citation>
    <scope>NUCLEOTIDE SEQUENCE [LARGE SCALE GENOMIC DNA]</scope>
    <source>
        <strain evidence="3 4">CBS 412.66</strain>
    </source>
</reference>
<evidence type="ECO:0000313" key="4">
    <source>
        <dbReference type="Proteomes" id="UP000054107"/>
    </source>
</evidence>
<dbReference type="GO" id="GO:0004805">
    <property type="term" value="F:trehalose-phosphatase activity"/>
    <property type="evidence" value="ECO:0007669"/>
    <property type="project" value="TreeGrafter"/>
</dbReference>